<dbReference type="PANTHER" id="PTHR35037:SF3">
    <property type="entry name" value="C-TERMINAL REGION OF AIDA-LIKE PROTEIN"/>
    <property type="match status" value="1"/>
</dbReference>
<accession>A0A9X2W8I4</accession>
<evidence type="ECO:0000259" key="3">
    <source>
        <dbReference type="PROSITE" id="PS51208"/>
    </source>
</evidence>
<dbReference type="CDD" id="cd01344">
    <property type="entry name" value="PL2_Passenger_AT"/>
    <property type="match status" value="1"/>
</dbReference>
<dbReference type="Pfam" id="PF03797">
    <property type="entry name" value="Autotransporter"/>
    <property type="match status" value="1"/>
</dbReference>
<dbReference type="SUPFAM" id="SSF103515">
    <property type="entry name" value="Autotransporter"/>
    <property type="match status" value="1"/>
</dbReference>
<feature type="compositionally biased region" description="Low complexity" evidence="1">
    <location>
        <begin position="640"/>
        <end position="658"/>
    </location>
</feature>
<dbReference type="Gene3D" id="2.160.20.20">
    <property type="match status" value="1"/>
</dbReference>
<dbReference type="InterPro" id="IPR036709">
    <property type="entry name" value="Autotransporte_beta_dom_sf"/>
</dbReference>
<dbReference type="InterPro" id="IPR006315">
    <property type="entry name" value="OM_autotransptr_brl_dom"/>
</dbReference>
<evidence type="ECO:0000256" key="2">
    <source>
        <dbReference type="SAM" id="SignalP"/>
    </source>
</evidence>
<proteinExistence type="predicted"/>
<dbReference type="EMBL" id="JALHAP010000079">
    <property type="protein sequence ID" value="MCT4702647.1"/>
    <property type="molecule type" value="Genomic_DNA"/>
</dbReference>
<keyword evidence="5" id="KW-1185">Reference proteome</keyword>
<dbReference type="PROSITE" id="PS51208">
    <property type="entry name" value="AUTOTRANSPORTER"/>
    <property type="match status" value="1"/>
</dbReference>
<name>A0A9X2W8I4_9ENTR</name>
<dbReference type="PANTHER" id="PTHR35037">
    <property type="entry name" value="C-TERMINAL REGION OF AIDA-LIKE PROTEIN"/>
    <property type="match status" value="1"/>
</dbReference>
<dbReference type="Pfam" id="PF18883">
    <property type="entry name" value="AC_1"/>
    <property type="match status" value="1"/>
</dbReference>
<comment type="caution">
    <text evidence="4">The sequence shown here is derived from an EMBL/GenBank/DDBJ whole genome shotgun (WGS) entry which is preliminary data.</text>
</comment>
<evidence type="ECO:0000256" key="1">
    <source>
        <dbReference type="SAM" id="MobiDB-lite"/>
    </source>
</evidence>
<sequence>MDRISFNLNNSTKLLIKSSVIVTALVPLLSNAAVISQSTDAPQIFSTDTEYSINSGVIINADSSSPAVTITGSTIQSTTNNGTISGNTGNGILINTESTEFSLNNQQTGNISSENSTAIYVESMAGIINNSGAIEGKDFAIKMGENVSSLTIANAANSTIKADTAIDTLVSVILKNNGEIDGKNGSAIALHGGNSTIDNTGLLSSQTASAIFVDNAAKVDLSNSGIIEGKGGNAIELTSAKKNTITLNTGSDIKGDVISSNSTSNTLTLKGTGSEDSNFIGRNPGEGFASLKMDGTSWETTGNIDIIGSGDSLLINSGKLTLAGDVTNKGNSLIAQGSTLQLGNGSKTGTLEGGVTNNGSFIFDQAGDTQFDNIISGSGEVVKNDNNRLLLGGVNTYSGNTTLNRGTTLLNAGSALASANIAVNSGAIFASAGEILGNVNVAKGGTLSSWNGVEGTTAASGPTANTINGNLVNSGNLQISSLKQEAGNIFTVNGDYTGQSGSQIMMNSVLADDASPTDRLVIKGSSLGESAVKVNNIGGLGAQTVNGMKVISVGGASDAKFTLASPAVAGAWEYNLNQHSDGSWYLESVATPPTVEPAPEETDTGNNDAPAGGDGSSAGGDGSSAGGDGSSAGGDGSSAGGDSSSAGGNGSSNGDNGSSAGGNGSSEGGDGSSAGGNGSSAGGGYVPAAPELYNPAVGAYLANYTAAQTMFQHKREDRDQLVIRNEDDLNTWMYVNGRYSENSAAGGAISNKANITVLQIGSDIFSKPLGKGIVNGGFMLGAGNTDNRITVHNNRRTASGEVQGFNVGMYATWQEDTTNRTGTYFDSWLALSTYKNTVNSSYMEQEKYNSRGFATSLEAGHAWLMDSRSKRNWKLEPQAQVIYSYLHQDSHTEANGSRINANDNSSVLGRLGLKASNIELNAPEAWQPWVAANWLTGSGSNDLLFNGEKVSNDIPDNRGQLEVGISGRMNVASTVSLRLNGEWGEKDYSAYSAHILWNYRW</sequence>
<dbReference type="NCBIfam" id="TIGR01414">
    <property type="entry name" value="autotrans_barl"/>
    <property type="match status" value="1"/>
</dbReference>
<dbReference type="InterPro" id="IPR012332">
    <property type="entry name" value="Autotransporter_pectin_lyase_C"/>
</dbReference>
<feature type="chain" id="PRO_5040730548" evidence="2">
    <location>
        <begin position="33"/>
        <end position="1001"/>
    </location>
</feature>
<dbReference type="RefSeq" id="WP_271123413.1">
    <property type="nucleotide sequence ID" value="NZ_JALHAN010000066.1"/>
</dbReference>
<reference evidence="4" key="1">
    <citation type="submission" date="2022-03" db="EMBL/GenBank/DDBJ databases">
        <title>Proposal of a novel genus Dryocolo and two novel species.</title>
        <authorList>
            <person name="Maddock D.W."/>
            <person name="Brady C.L."/>
            <person name="Denman S."/>
            <person name="Arnold D."/>
        </authorList>
    </citation>
    <scope>NUCLEOTIDE SEQUENCE</scope>
    <source>
        <strain evidence="4">H6W4</strain>
    </source>
</reference>
<dbReference type="Gene3D" id="2.40.128.130">
    <property type="entry name" value="Autotransporter beta-domain"/>
    <property type="match status" value="1"/>
</dbReference>
<evidence type="ECO:0000313" key="4">
    <source>
        <dbReference type="EMBL" id="MCT4702647.1"/>
    </source>
</evidence>
<feature type="signal peptide" evidence="2">
    <location>
        <begin position="1"/>
        <end position="32"/>
    </location>
</feature>
<organism evidence="4 5">
    <name type="scientific">Dryocola boscaweniae</name>
    <dbReference type="NCBI Taxonomy" id="2925397"/>
    <lineage>
        <taxon>Bacteria</taxon>
        <taxon>Pseudomonadati</taxon>
        <taxon>Pseudomonadota</taxon>
        <taxon>Gammaproteobacteria</taxon>
        <taxon>Enterobacterales</taxon>
        <taxon>Enterobacteriaceae</taxon>
        <taxon>Dryocola</taxon>
    </lineage>
</organism>
<dbReference type="InterPro" id="IPR005546">
    <property type="entry name" value="Autotransporte_beta"/>
</dbReference>
<feature type="region of interest" description="Disordered" evidence="1">
    <location>
        <begin position="592"/>
        <end position="680"/>
    </location>
</feature>
<dbReference type="InterPro" id="IPR011050">
    <property type="entry name" value="Pectin_lyase_fold/virulence"/>
</dbReference>
<dbReference type="GO" id="GO:0019867">
    <property type="term" value="C:outer membrane"/>
    <property type="evidence" value="ECO:0007669"/>
    <property type="project" value="InterPro"/>
</dbReference>
<feature type="compositionally biased region" description="Gly residues" evidence="1">
    <location>
        <begin position="659"/>
        <end position="680"/>
    </location>
</feature>
<dbReference type="InterPro" id="IPR043990">
    <property type="entry name" value="AC_1"/>
</dbReference>
<gene>
    <name evidence="4" type="ORF">MUA00_12705</name>
</gene>
<protein>
    <submittedName>
        <fullName evidence="4">Autotransporter outer membrane beta-barrel domain-containing protein</fullName>
    </submittedName>
</protein>
<dbReference type="SMART" id="SM00869">
    <property type="entry name" value="Autotransporter"/>
    <property type="match status" value="1"/>
</dbReference>
<feature type="compositionally biased region" description="Gly residues" evidence="1">
    <location>
        <begin position="612"/>
        <end position="639"/>
    </location>
</feature>
<keyword evidence="2" id="KW-0732">Signal</keyword>
<evidence type="ECO:0000313" key="5">
    <source>
        <dbReference type="Proteomes" id="UP001150641"/>
    </source>
</evidence>
<feature type="domain" description="Autotransporter" evidence="3">
    <location>
        <begin position="724"/>
        <end position="1001"/>
    </location>
</feature>
<dbReference type="InterPro" id="IPR051551">
    <property type="entry name" value="Autotransporter_adhesion"/>
</dbReference>
<dbReference type="SUPFAM" id="SSF51126">
    <property type="entry name" value="Pectin lyase-like"/>
    <property type="match status" value="1"/>
</dbReference>
<dbReference type="AlphaFoldDB" id="A0A9X2W8I4"/>
<dbReference type="Proteomes" id="UP001150641">
    <property type="component" value="Unassembled WGS sequence"/>
</dbReference>